<dbReference type="InterPro" id="IPR036188">
    <property type="entry name" value="FAD/NAD-bd_sf"/>
</dbReference>
<evidence type="ECO:0000313" key="7">
    <source>
        <dbReference type="Proteomes" id="UP000039865"/>
    </source>
</evidence>
<feature type="compositionally biased region" description="Low complexity" evidence="4">
    <location>
        <begin position="824"/>
        <end position="834"/>
    </location>
</feature>
<feature type="region of interest" description="Disordered" evidence="4">
    <location>
        <begin position="1055"/>
        <end position="1080"/>
    </location>
</feature>
<feature type="compositionally biased region" description="Polar residues" evidence="4">
    <location>
        <begin position="835"/>
        <end position="851"/>
    </location>
</feature>
<feature type="compositionally biased region" description="Basic and acidic residues" evidence="4">
    <location>
        <begin position="1285"/>
        <end position="1316"/>
    </location>
</feature>
<sequence>MSKFLSFLSRKTEEKVCIVIGGGIAGTSQAYYLAQNPRNRVILIDQHKECGMGTTRGNSCMIMVNNAFPNTFKPLLDFFPKGIFFNEVVQKIDLPALFEPGVFKYTYYWLKANNPHNDCAESMRLNQFNFDLIKQMIQDNKIDKNEIDYEEYCSYANLYSVNKDKIQNLKQKLKANFGLDNFYERKDIEEKLLSKFPNVRGQEQYNLCLMEPLAKVDSYKFSKAIHKLLLRKKNFESYLGQDVKSFLHDGQQVKSLSIQSNQSGISKVIKGDEFYLCTGPQTPSLLAKQFQIEIPIVPVKGYSFEFKSPTKGVDTHLKWGQVGCVATYLNNDVIRFSGFGDIAGSNYQIDQKRINYMKQIASRFYGEELIMTKSFNEWCGLRPCSPDDKPIIGKLRPFTNLILNSGHGGRGITQGFATSKLLAQLNEYEGLNKEYEDYYLKPFISKFKMANVSGSQDDYEQDFQEEQEEQNYEEDFVKDDASYEQDSFHNESELEINRKLDLIDVKQQMMKNPSKNNNLDSSQASQKSQNQLFPIDSKLNTSKRNLDINIESTKTRLAENQTLSINNENVRQTIQMFKTDESLVNLQRNDTENSQHQVYQNQDYSELDKLKLQELTILNNQEEADKVNLLEEQENLNPDLQQQIVSHNQKSLITDKNPIAKSRDGKVQPLKPVTAVGKQRNPQSVHRSMNQLQQQQSLKNQQTQPIQSTQTKKFINLNQSNKKQQVTSRPQTSNGQTAQTTTNKNQRTSYSMIKSANRNTSSKPFSTMIQSQQLNQHAQQQIQNNTTQKIRMMNQTQDQIYQQQRTSTGNQVGVRERLKQIIQTRRNTSQSQQRMTNNNSRSISQLKYSDSKQSMGFKPKLDLNMSQKQGGGADHDTRIGSTKRFSTDSFILQSQNNQGHNQSVQRSRLSMNKLTGANQNRQSLNQSNYTNRITSAGLNSTRSNFIRKSVNKLPQENPTSSQSLQHNVKSIKIADYYNADPRESLILKNELKSSASNKGPLDRMLRLSQDAEFPIKILDNIIGVEEQLYGFSLYNRGQELKKSLIDPNKVREYIQNHQQHKTPAKQSQRQSELTHNKKDQDDWQQTLKFFKENPAALLEAIPTPRHDDDDDTDSQFNSAFTPKKRFDFQFNNGSSALGMHKRGNSQKNLLIMQQGTPTSRSRLASPKINPLLSSRKLVQSVSRTGLQLGNTHTTTFGQDLRPSSSRQSLIRSPSQKDDSFYKFNKDQEIKRIYGGNDNSDKFKLQSPQRKNNFEKKDFRITKQLRNIQSANNKTRVQQDQNRTFNESHHMMKDPAQERKQQRLKQLEEQQKAHNERKVMQNRLKQKIKTDYYDTKENKPLSSFKNSIQHSEHISLGKTLLSTLDWKTSKIYQEYIIQRKNNKQIFEQQDNKVFREDEIDYVKSMIGVKANDHQQYNEETNRLCTPFIQKAYNTLEILLRELLQNDFNQELDKIYVDKSFGGSMFDKLQYLLERMRSLFRVREEILEFLFKVYEREVILEEMKKTVMNIKSEKDIEDELFIKPSRSQNGLGEQSHHEQQEKPTRDRIQKLGDSLVELTDDVQKLVKKFIQTFNKSMDFVRIEHFVFEEADYELISYKEVKEIKDIFRAFDIKIKDLATKKNY</sequence>
<dbReference type="PANTHER" id="PTHR13847">
    <property type="entry name" value="SARCOSINE DEHYDROGENASE-RELATED"/>
    <property type="match status" value="1"/>
</dbReference>
<feature type="region of interest" description="Disordered" evidence="4">
    <location>
        <begin position="1232"/>
        <end position="1251"/>
    </location>
</feature>
<name>A0A077ZP99_STYLE</name>
<organism evidence="6 7">
    <name type="scientific">Stylonychia lemnae</name>
    <name type="common">Ciliate</name>
    <dbReference type="NCBI Taxonomy" id="5949"/>
    <lineage>
        <taxon>Eukaryota</taxon>
        <taxon>Sar</taxon>
        <taxon>Alveolata</taxon>
        <taxon>Ciliophora</taxon>
        <taxon>Intramacronucleata</taxon>
        <taxon>Spirotrichea</taxon>
        <taxon>Stichotrichia</taxon>
        <taxon>Sporadotrichida</taxon>
        <taxon>Oxytrichidae</taxon>
        <taxon>Stylonychinae</taxon>
        <taxon>Stylonychia</taxon>
    </lineage>
</organism>
<feature type="region of interest" description="Disordered" evidence="4">
    <location>
        <begin position="1268"/>
        <end position="1316"/>
    </location>
</feature>
<feature type="region of interest" description="Disordered" evidence="4">
    <location>
        <begin position="1524"/>
        <end position="1544"/>
    </location>
</feature>
<accession>A0A077ZP99</accession>
<dbReference type="Gene3D" id="3.50.50.60">
    <property type="entry name" value="FAD/NAD(P)-binding domain"/>
    <property type="match status" value="2"/>
</dbReference>
<reference evidence="6 7" key="1">
    <citation type="submission" date="2014-06" db="EMBL/GenBank/DDBJ databases">
        <authorList>
            <person name="Swart Estienne"/>
        </authorList>
    </citation>
    <scope>NUCLEOTIDE SEQUENCE [LARGE SCALE GENOMIC DNA]</scope>
    <source>
        <strain evidence="6 7">130c</strain>
    </source>
</reference>
<feature type="domain" description="FAD dependent oxidoreductase" evidence="5">
    <location>
        <begin position="18"/>
        <end position="425"/>
    </location>
</feature>
<evidence type="ECO:0000313" key="6">
    <source>
        <dbReference type="EMBL" id="CDW71787.1"/>
    </source>
</evidence>
<dbReference type="Gene3D" id="3.30.9.10">
    <property type="entry name" value="D-Amino Acid Oxidase, subunit A, domain 2"/>
    <property type="match status" value="1"/>
</dbReference>
<dbReference type="OrthoDB" id="10687080at2759"/>
<dbReference type="Proteomes" id="UP000039865">
    <property type="component" value="Unassembled WGS sequence"/>
</dbReference>
<evidence type="ECO:0000256" key="4">
    <source>
        <dbReference type="SAM" id="MobiDB-lite"/>
    </source>
</evidence>
<feature type="region of interest" description="Disordered" evidence="4">
    <location>
        <begin position="1189"/>
        <end position="1219"/>
    </location>
</feature>
<protein>
    <recommendedName>
        <fullName evidence="2">FAD-dependent oxidoreductase domain-containing protein 1</fullName>
    </recommendedName>
</protein>
<keyword evidence="7" id="KW-1185">Reference proteome</keyword>
<evidence type="ECO:0000256" key="1">
    <source>
        <dbReference type="ARBA" id="ARBA00023002"/>
    </source>
</evidence>
<proteinExistence type="predicted"/>
<dbReference type="SUPFAM" id="SSF51905">
    <property type="entry name" value="FAD/NAD(P)-binding domain"/>
    <property type="match status" value="1"/>
</dbReference>
<feature type="region of interest" description="Disordered" evidence="4">
    <location>
        <begin position="649"/>
        <end position="707"/>
    </location>
</feature>
<feature type="region of interest" description="Disordered" evidence="4">
    <location>
        <begin position="824"/>
        <end position="851"/>
    </location>
</feature>
<comment type="function">
    <text evidence="3">Required for the assembly of the mitochondrial membrane respiratory chain NADH dehydrogenase (Complex I). Involved in mid-late stages of complex I assembly.</text>
</comment>
<feature type="region of interest" description="Disordered" evidence="4">
    <location>
        <begin position="719"/>
        <end position="750"/>
    </location>
</feature>
<dbReference type="GO" id="GO:0005737">
    <property type="term" value="C:cytoplasm"/>
    <property type="evidence" value="ECO:0007669"/>
    <property type="project" value="TreeGrafter"/>
</dbReference>
<dbReference type="InterPro" id="IPR006076">
    <property type="entry name" value="FAD-dep_OxRdtase"/>
</dbReference>
<dbReference type="InParanoid" id="A0A077ZP99"/>
<evidence type="ECO:0000259" key="5">
    <source>
        <dbReference type="Pfam" id="PF01266"/>
    </source>
</evidence>
<dbReference type="PANTHER" id="PTHR13847:SF287">
    <property type="entry name" value="FAD-DEPENDENT OXIDOREDUCTASE DOMAIN-CONTAINING PROTEIN 1"/>
    <property type="match status" value="1"/>
</dbReference>
<feature type="compositionally biased region" description="Polar residues" evidence="4">
    <location>
        <begin position="680"/>
        <end position="689"/>
    </location>
</feature>
<feature type="compositionally biased region" description="Low complexity" evidence="4">
    <location>
        <begin position="1200"/>
        <end position="1213"/>
    </location>
</feature>
<keyword evidence="1" id="KW-0560">Oxidoreductase</keyword>
<gene>
    <name evidence="6" type="primary">Contig16160.g17223</name>
    <name evidence="6" type="ORF">STYLEM_736</name>
</gene>
<feature type="compositionally biased region" description="Polar residues" evidence="4">
    <location>
        <begin position="1268"/>
        <end position="1284"/>
    </location>
</feature>
<feature type="compositionally biased region" description="Low complexity" evidence="4">
    <location>
        <begin position="690"/>
        <end position="704"/>
    </location>
</feature>
<feature type="compositionally biased region" description="Basic and acidic residues" evidence="4">
    <location>
        <begin position="1532"/>
        <end position="1544"/>
    </location>
</feature>
<dbReference type="Pfam" id="PF01266">
    <property type="entry name" value="DAO"/>
    <property type="match status" value="1"/>
</dbReference>
<dbReference type="GO" id="GO:0016491">
    <property type="term" value="F:oxidoreductase activity"/>
    <property type="evidence" value="ECO:0007669"/>
    <property type="project" value="UniProtKB-KW"/>
</dbReference>
<evidence type="ECO:0000256" key="3">
    <source>
        <dbReference type="ARBA" id="ARBA00046185"/>
    </source>
</evidence>
<evidence type="ECO:0000256" key="2">
    <source>
        <dbReference type="ARBA" id="ARBA00039785"/>
    </source>
</evidence>
<dbReference type="EMBL" id="CCKQ01000697">
    <property type="protein sequence ID" value="CDW71787.1"/>
    <property type="molecule type" value="Genomic_DNA"/>
</dbReference>